<dbReference type="SUPFAM" id="SSF51735">
    <property type="entry name" value="NAD(P)-binding Rossmann-fold domains"/>
    <property type="match status" value="1"/>
</dbReference>
<comment type="similarity">
    <text evidence="4">Belongs to the D-isomer specific 2-hydroxyacid dehydrogenase family.</text>
</comment>
<dbReference type="Pfam" id="PF00389">
    <property type="entry name" value="2-Hacid_dh"/>
    <property type="match status" value="1"/>
</dbReference>
<evidence type="ECO:0000259" key="5">
    <source>
        <dbReference type="Pfam" id="PF00389"/>
    </source>
</evidence>
<reference evidence="7 8" key="1">
    <citation type="submission" date="2019-12" db="EMBL/GenBank/DDBJ databases">
        <title>Genomic-based taxomic classification of the family Erythrobacteraceae.</title>
        <authorList>
            <person name="Xu L."/>
        </authorList>
    </citation>
    <scope>NUCLEOTIDE SEQUENCE [LARGE SCALE GENOMIC DNA]</scope>
    <source>
        <strain evidence="7 8">S36</strain>
    </source>
</reference>
<name>A0A6I4U255_9SPHN</name>
<dbReference type="Gene3D" id="3.40.50.720">
    <property type="entry name" value="NAD(P)-binding Rossmann-like Domain"/>
    <property type="match status" value="2"/>
</dbReference>
<dbReference type="InterPro" id="IPR050223">
    <property type="entry name" value="D-isomer_2-hydroxyacid_DH"/>
</dbReference>
<dbReference type="PANTHER" id="PTHR10996">
    <property type="entry name" value="2-HYDROXYACID DEHYDROGENASE-RELATED"/>
    <property type="match status" value="1"/>
</dbReference>
<dbReference type="GO" id="GO:0016618">
    <property type="term" value="F:hydroxypyruvate reductase [NAD(P)H] activity"/>
    <property type="evidence" value="ECO:0007669"/>
    <property type="project" value="TreeGrafter"/>
</dbReference>
<dbReference type="SUPFAM" id="SSF52283">
    <property type="entry name" value="Formate/glycerate dehydrogenase catalytic domain-like"/>
    <property type="match status" value="1"/>
</dbReference>
<dbReference type="EMBL" id="WTYJ01000004">
    <property type="protein sequence ID" value="MXP00714.1"/>
    <property type="molecule type" value="Genomic_DNA"/>
</dbReference>
<feature type="domain" description="D-isomer specific 2-hydroxyacid dehydrogenase NAD-binding" evidence="6">
    <location>
        <begin position="96"/>
        <end position="266"/>
    </location>
</feature>
<keyword evidence="2 4" id="KW-0560">Oxidoreductase</keyword>
<evidence type="ECO:0000256" key="4">
    <source>
        <dbReference type="RuleBase" id="RU003719"/>
    </source>
</evidence>
<dbReference type="OrthoDB" id="9793626at2"/>
<dbReference type="InterPro" id="IPR036291">
    <property type="entry name" value="NAD(P)-bd_dom_sf"/>
</dbReference>
<organism evidence="7 8">
    <name type="scientific">Croceibacterium xixiisoli</name>
    <dbReference type="NCBI Taxonomy" id="1476466"/>
    <lineage>
        <taxon>Bacteria</taxon>
        <taxon>Pseudomonadati</taxon>
        <taxon>Pseudomonadota</taxon>
        <taxon>Alphaproteobacteria</taxon>
        <taxon>Sphingomonadales</taxon>
        <taxon>Erythrobacteraceae</taxon>
        <taxon>Croceibacterium</taxon>
    </lineage>
</organism>
<evidence type="ECO:0000256" key="2">
    <source>
        <dbReference type="ARBA" id="ARBA00023002"/>
    </source>
</evidence>
<gene>
    <name evidence="7" type="ORF">GRI97_17120</name>
</gene>
<keyword evidence="3" id="KW-0520">NAD</keyword>
<comment type="caution">
    <text evidence="7">The sequence shown here is derived from an EMBL/GenBank/DDBJ whole genome shotgun (WGS) entry which is preliminary data.</text>
</comment>
<dbReference type="AlphaFoldDB" id="A0A6I4U255"/>
<evidence type="ECO:0000313" key="8">
    <source>
        <dbReference type="Proteomes" id="UP000469430"/>
    </source>
</evidence>
<dbReference type="Pfam" id="PF02826">
    <property type="entry name" value="2-Hacid_dh_C"/>
    <property type="match status" value="1"/>
</dbReference>
<dbReference type="CDD" id="cd12156">
    <property type="entry name" value="HPPR"/>
    <property type="match status" value="1"/>
</dbReference>
<proteinExistence type="inferred from homology"/>
<evidence type="ECO:0000259" key="6">
    <source>
        <dbReference type="Pfam" id="PF02826"/>
    </source>
</evidence>
<dbReference type="GO" id="GO:0005829">
    <property type="term" value="C:cytosol"/>
    <property type="evidence" value="ECO:0007669"/>
    <property type="project" value="TreeGrafter"/>
</dbReference>
<keyword evidence="8" id="KW-1185">Reference proteome</keyword>
<dbReference type="InterPro" id="IPR006139">
    <property type="entry name" value="D-isomer_2_OHA_DH_cat_dom"/>
</dbReference>
<sequence>MEAQLAQLLEVVRWFDLTAEEQRSLLKERGHQVRVVTAGGHVGCPPELMRQLPALGLVALNGVGTDKVSLPLARERGVGVTTTPDTLADDVADLAIGLMIALKRRIPAADAHVRAGHWPDSEMPLARKVTGSRMGIFGLGAIGSAIAQRARGFGEVGYASRSGKPVDYRRFDSLSELAAWADVLFIAAAATQETAGAVDAEVLQALGSSGVLVNISRGSVVEEAALIAALEDGVIAGAGLDVFIDEPRVPEALRRLPNTVLTPHIASATVETRAAMADLVLGNIRAFLAGKPLVTPVQ</sequence>
<protein>
    <submittedName>
        <fullName evidence="7">2-hydroxyacid dehydrogenase</fullName>
    </submittedName>
</protein>
<feature type="domain" description="D-isomer specific 2-hydroxyacid dehydrogenase catalytic" evidence="5">
    <location>
        <begin position="23"/>
        <end position="297"/>
    </location>
</feature>
<dbReference type="GO" id="GO:0030267">
    <property type="term" value="F:glyoxylate reductase (NADPH) activity"/>
    <property type="evidence" value="ECO:0007669"/>
    <property type="project" value="TreeGrafter"/>
</dbReference>
<evidence type="ECO:0000256" key="1">
    <source>
        <dbReference type="ARBA" id="ARBA00022857"/>
    </source>
</evidence>
<evidence type="ECO:0000256" key="3">
    <source>
        <dbReference type="ARBA" id="ARBA00023027"/>
    </source>
</evidence>
<dbReference type="GO" id="GO:0051287">
    <property type="term" value="F:NAD binding"/>
    <property type="evidence" value="ECO:0007669"/>
    <property type="project" value="InterPro"/>
</dbReference>
<keyword evidence="1" id="KW-0521">NADP</keyword>
<dbReference type="PANTHER" id="PTHR10996:SF178">
    <property type="entry name" value="2-HYDROXYACID DEHYDROGENASE YGL185C-RELATED"/>
    <property type="match status" value="1"/>
</dbReference>
<dbReference type="FunFam" id="3.40.50.720:FF:000213">
    <property type="entry name" value="Putative 2-hydroxyacid dehydrogenase"/>
    <property type="match status" value="1"/>
</dbReference>
<dbReference type="Proteomes" id="UP000469430">
    <property type="component" value="Unassembled WGS sequence"/>
</dbReference>
<accession>A0A6I4U255</accession>
<dbReference type="InterPro" id="IPR006140">
    <property type="entry name" value="D-isomer_DH_NAD-bd"/>
</dbReference>
<evidence type="ECO:0000313" key="7">
    <source>
        <dbReference type="EMBL" id="MXP00714.1"/>
    </source>
</evidence>